<sequence length="156" mass="16801">MSNPRAVDSEITFRDGSCSSSGGDEDTPESYAEVSNGSQTVHDDGVRALREEMSITASVLRYVVTELTLLKEAGWGVTTSTANKENNNTCVASVPRRVGDPDYDVRLAGEYRDNSSVGNRGPDVRGRSRNLFQGSCKCGRGCQEELCGPQKNFALG</sequence>
<name>A0A9D4RYJ9_DREPO</name>
<dbReference type="AlphaFoldDB" id="A0A9D4RYJ9"/>
<evidence type="ECO:0000313" key="5">
    <source>
        <dbReference type="Proteomes" id="UP000828390"/>
    </source>
</evidence>
<reference evidence="2" key="2">
    <citation type="submission" date="2020-11" db="EMBL/GenBank/DDBJ databases">
        <authorList>
            <person name="McCartney M.A."/>
            <person name="Auch B."/>
            <person name="Kono T."/>
            <person name="Mallez S."/>
            <person name="Becker A."/>
            <person name="Gohl D.M."/>
            <person name="Silverstein K.A.T."/>
            <person name="Koren S."/>
            <person name="Bechman K.B."/>
            <person name="Herman A."/>
            <person name="Abrahante J.E."/>
            <person name="Garbe J."/>
        </authorList>
    </citation>
    <scope>NUCLEOTIDE SEQUENCE</scope>
    <source>
        <strain evidence="2">Duluth1</strain>
        <tissue evidence="2">Whole animal</tissue>
    </source>
</reference>
<evidence type="ECO:0000313" key="3">
    <source>
        <dbReference type="EMBL" id="KAH3885826.1"/>
    </source>
</evidence>
<proteinExistence type="predicted"/>
<comment type="caution">
    <text evidence="2">The sequence shown here is derived from an EMBL/GenBank/DDBJ whole genome shotgun (WGS) entry which is preliminary data.</text>
</comment>
<protein>
    <submittedName>
        <fullName evidence="2">Uncharacterized protein</fullName>
    </submittedName>
</protein>
<evidence type="ECO:0000256" key="1">
    <source>
        <dbReference type="SAM" id="MobiDB-lite"/>
    </source>
</evidence>
<dbReference type="EMBL" id="JAIWYP010000001">
    <property type="protein sequence ID" value="KAH3885917.1"/>
    <property type="molecule type" value="Genomic_DNA"/>
</dbReference>
<reference evidence="2" key="1">
    <citation type="journal article" date="2019" name="bioRxiv">
        <title>The Genome of the Zebra Mussel, Dreissena polymorpha: A Resource for Invasive Species Research.</title>
        <authorList>
            <person name="McCartney M.A."/>
            <person name="Auch B."/>
            <person name="Kono T."/>
            <person name="Mallez S."/>
            <person name="Zhang Y."/>
            <person name="Obille A."/>
            <person name="Becker A."/>
            <person name="Abrahante J.E."/>
            <person name="Garbe J."/>
            <person name="Badalamenti J.P."/>
            <person name="Herman A."/>
            <person name="Mangelson H."/>
            <person name="Liachko I."/>
            <person name="Sullivan S."/>
            <person name="Sone E.D."/>
            <person name="Koren S."/>
            <person name="Silverstein K.A.T."/>
            <person name="Beckman K.B."/>
            <person name="Gohl D.M."/>
        </authorList>
    </citation>
    <scope>NUCLEOTIDE SEQUENCE</scope>
    <source>
        <strain evidence="2">Duluth1</strain>
        <tissue evidence="2">Whole animal</tissue>
    </source>
</reference>
<feature type="region of interest" description="Disordered" evidence="1">
    <location>
        <begin position="1"/>
        <end position="43"/>
    </location>
</feature>
<organism evidence="2 5">
    <name type="scientific">Dreissena polymorpha</name>
    <name type="common">Zebra mussel</name>
    <name type="synonym">Mytilus polymorpha</name>
    <dbReference type="NCBI Taxonomy" id="45954"/>
    <lineage>
        <taxon>Eukaryota</taxon>
        <taxon>Metazoa</taxon>
        <taxon>Spiralia</taxon>
        <taxon>Lophotrochozoa</taxon>
        <taxon>Mollusca</taxon>
        <taxon>Bivalvia</taxon>
        <taxon>Autobranchia</taxon>
        <taxon>Heteroconchia</taxon>
        <taxon>Euheterodonta</taxon>
        <taxon>Imparidentia</taxon>
        <taxon>Neoheterodontei</taxon>
        <taxon>Myida</taxon>
        <taxon>Dreissenoidea</taxon>
        <taxon>Dreissenidae</taxon>
        <taxon>Dreissena</taxon>
    </lineage>
</organism>
<dbReference type="Proteomes" id="UP000828390">
    <property type="component" value="Unassembled WGS sequence"/>
</dbReference>
<dbReference type="EMBL" id="JAIWYP010000001">
    <property type="protein sequence ID" value="KAH3885826.1"/>
    <property type="molecule type" value="Genomic_DNA"/>
</dbReference>
<accession>A0A9D4RYJ9</accession>
<dbReference type="EMBL" id="JAIWYP010000001">
    <property type="protein sequence ID" value="KAH3885824.1"/>
    <property type="molecule type" value="Genomic_DNA"/>
</dbReference>
<evidence type="ECO:0000313" key="4">
    <source>
        <dbReference type="EMBL" id="KAH3885917.1"/>
    </source>
</evidence>
<evidence type="ECO:0000313" key="2">
    <source>
        <dbReference type="EMBL" id="KAH3885824.1"/>
    </source>
</evidence>
<keyword evidence="5" id="KW-1185">Reference proteome</keyword>
<gene>
    <name evidence="2" type="ORF">DPMN_009823</name>
    <name evidence="3" type="ORF">DPMN_009825</name>
    <name evidence="4" type="ORF">DPMN_009914</name>
</gene>